<dbReference type="EMBL" id="PDOC01000005">
    <property type="protein sequence ID" value="PIL45045.1"/>
    <property type="molecule type" value="Genomic_DNA"/>
</dbReference>
<accession>A0A2G8TG76</accession>
<evidence type="ECO:0000313" key="2">
    <source>
        <dbReference type="Proteomes" id="UP000230390"/>
    </source>
</evidence>
<dbReference type="Pfam" id="PF03860">
    <property type="entry name" value="Csp"/>
    <property type="match status" value="1"/>
</dbReference>
<dbReference type="RefSeq" id="WP_099788548.1">
    <property type="nucleotide sequence ID" value="NZ_JBHLYV010000032.1"/>
</dbReference>
<dbReference type="AlphaFoldDB" id="A0A2G8TG76"/>
<dbReference type="Proteomes" id="UP000230390">
    <property type="component" value="Unassembled WGS sequence"/>
</dbReference>
<sequence>MLDSEMHNLQNCIAACQEAIRACQTCAAEDIRAGTSLCALINLDCSDICTATMNAMARNSIHHGDFAAVCAHVCRACATACSVHAEIHAHYAACQIACEKCASECVKHVKERHI</sequence>
<dbReference type="InterPro" id="IPR005560">
    <property type="entry name" value="Csp_YhjQ"/>
</dbReference>
<keyword evidence="2" id="KW-1185">Reference proteome</keyword>
<gene>
    <name evidence="1" type="ORF">CR105_11305</name>
</gene>
<proteinExistence type="predicted"/>
<dbReference type="PANTHER" id="PTHR37310">
    <property type="entry name" value="CYTOPLASMIC PROTEIN-RELATED"/>
    <property type="match status" value="1"/>
</dbReference>
<evidence type="ECO:0000313" key="1">
    <source>
        <dbReference type="EMBL" id="PIL45045.1"/>
    </source>
</evidence>
<dbReference type="OrthoDB" id="5396211at2"/>
<dbReference type="Gene3D" id="1.20.1270.360">
    <property type="match status" value="1"/>
</dbReference>
<organism evidence="1 2">
    <name type="scientific">Massilia eurypsychrophila</name>
    <dbReference type="NCBI Taxonomy" id="1485217"/>
    <lineage>
        <taxon>Bacteria</taxon>
        <taxon>Pseudomonadati</taxon>
        <taxon>Pseudomonadota</taxon>
        <taxon>Betaproteobacteria</taxon>
        <taxon>Burkholderiales</taxon>
        <taxon>Oxalobacteraceae</taxon>
        <taxon>Telluria group</taxon>
        <taxon>Massilia</taxon>
    </lineage>
</organism>
<comment type="caution">
    <text evidence="1">The sequence shown here is derived from an EMBL/GenBank/DDBJ whole genome shotgun (WGS) entry which is preliminary data.</text>
</comment>
<reference evidence="1 2" key="1">
    <citation type="submission" date="2017-10" db="EMBL/GenBank/DDBJ databases">
        <title>Massilia psychrophilum sp. nov., a novel purple-pigmented bacterium isolated from Tianshan glacier, Xinjiang Municipality, China.</title>
        <authorList>
            <person name="Wang H."/>
        </authorList>
    </citation>
    <scope>NUCLEOTIDE SEQUENCE [LARGE SCALE GENOMIC DNA]</scope>
    <source>
        <strain evidence="1 2">JCM 30074</strain>
    </source>
</reference>
<dbReference type="PANTHER" id="PTHR37310:SF1">
    <property type="entry name" value="CYTOPLASMIC PROTEIN"/>
    <property type="match status" value="1"/>
</dbReference>
<protein>
    <submittedName>
        <fullName evidence="1">Four-helix bundle copper-binding protein</fullName>
    </submittedName>
</protein>
<name>A0A2G8TG76_9BURK</name>